<dbReference type="Pfam" id="PF07499">
    <property type="entry name" value="RuvA_C"/>
    <property type="match status" value="1"/>
</dbReference>
<organism evidence="8 9">
    <name type="scientific">Candidatus Merdivivens faecigallinarum</name>
    <dbReference type="NCBI Taxonomy" id="2840871"/>
    <lineage>
        <taxon>Bacteria</taxon>
        <taxon>Pseudomonadati</taxon>
        <taxon>Bacteroidota</taxon>
        <taxon>Bacteroidia</taxon>
        <taxon>Bacteroidales</taxon>
        <taxon>Muribaculaceae</taxon>
        <taxon>Muribaculaceae incertae sedis</taxon>
        <taxon>Candidatus Merdivivens</taxon>
    </lineage>
</organism>
<proteinExistence type="inferred from homology"/>
<dbReference type="GO" id="GO:0000400">
    <property type="term" value="F:four-way junction DNA binding"/>
    <property type="evidence" value="ECO:0007669"/>
    <property type="project" value="UniProtKB-UniRule"/>
</dbReference>
<dbReference type="EMBL" id="JADILY010000059">
    <property type="protein sequence ID" value="MBO8481469.1"/>
    <property type="molecule type" value="Genomic_DNA"/>
</dbReference>
<evidence type="ECO:0000256" key="4">
    <source>
        <dbReference type="ARBA" id="ARBA00023172"/>
    </source>
</evidence>
<reference evidence="8" key="1">
    <citation type="submission" date="2020-10" db="EMBL/GenBank/DDBJ databases">
        <authorList>
            <person name="Gilroy R."/>
        </authorList>
    </citation>
    <scope>NUCLEOTIDE SEQUENCE</scope>
    <source>
        <strain evidence="8">B3-2255</strain>
    </source>
</reference>
<evidence type="ECO:0000259" key="7">
    <source>
        <dbReference type="SMART" id="SM00278"/>
    </source>
</evidence>
<comment type="caution">
    <text evidence="6">Lacks conserved residue(s) required for the propagation of feature annotation.</text>
</comment>
<evidence type="ECO:0000256" key="1">
    <source>
        <dbReference type="ARBA" id="ARBA00022490"/>
    </source>
</evidence>
<name>A0A9D9IZ70_9BACT</name>
<comment type="function">
    <text evidence="6">The RuvA-RuvB-RuvC complex processes Holliday junction (HJ) DNA during genetic recombination and DNA repair, while the RuvA-RuvB complex plays an important role in the rescue of blocked DNA replication forks via replication fork reversal (RFR). RuvA specifically binds to HJ cruciform DNA, conferring on it an open structure. The RuvB hexamer acts as an ATP-dependent pump, pulling dsDNA into and through the RuvAB complex. HJ branch migration allows RuvC to scan DNA until it finds its consensus sequence, where it cleaves and resolves the cruciform DNA.</text>
</comment>
<dbReference type="HAMAP" id="MF_00031">
    <property type="entry name" value="DNA_HJ_migration_RuvA"/>
    <property type="match status" value="1"/>
</dbReference>
<dbReference type="InterPro" id="IPR013849">
    <property type="entry name" value="DNA_helicase_Holl-junc_RuvA_I"/>
</dbReference>
<sequence>MIDYIKGELTELTPTEAVIETGGIGYSILISLQSFSSLQQVQNPAILYIHHYIREDEELYYGFATKDERALFRLLISVSGIGAGTARMMLSSMTSDEIRDAIIASDVNKIKSIKGIGLKTAQRLILELKDKIVKGSGESISVITSKPGSEVIEEAATALVMLGFAKASVSKVLSAITKEHPGASIEELIKYALKRL</sequence>
<dbReference type="SUPFAM" id="SSF46929">
    <property type="entry name" value="DNA helicase RuvA subunit, C-terminal domain"/>
    <property type="match status" value="1"/>
</dbReference>
<dbReference type="GO" id="GO:0009379">
    <property type="term" value="C:Holliday junction helicase complex"/>
    <property type="evidence" value="ECO:0007669"/>
    <property type="project" value="InterPro"/>
</dbReference>
<dbReference type="GO" id="GO:0005524">
    <property type="term" value="F:ATP binding"/>
    <property type="evidence" value="ECO:0007669"/>
    <property type="project" value="InterPro"/>
</dbReference>
<protein>
    <recommendedName>
        <fullName evidence="6">Holliday junction branch migration complex subunit RuvA</fullName>
    </recommendedName>
</protein>
<reference evidence="8" key="2">
    <citation type="journal article" date="2021" name="PeerJ">
        <title>Extensive microbial diversity within the chicken gut microbiome revealed by metagenomics and culture.</title>
        <authorList>
            <person name="Gilroy R."/>
            <person name="Ravi A."/>
            <person name="Getino M."/>
            <person name="Pursley I."/>
            <person name="Horton D.L."/>
            <person name="Alikhan N.F."/>
            <person name="Baker D."/>
            <person name="Gharbi K."/>
            <person name="Hall N."/>
            <person name="Watson M."/>
            <person name="Adriaenssens E.M."/>
            <person name="Foster-Nyarko E."/>
            <person name="Jarju S."/>
            <person name="Secka A."/>
            <person name="Antonio M."/>
            <person name="Oren A."/>
            <person name="Chaudhuri R.R."/>
            <person name="La Ragione R."/>
            <person name="Hildebrand F."/>
            <person name="Pallen M.J."/>
        </authorList>
    </citation>
    <scope>NUCLEOTIDE SEQUENCE</scope>
    <source>
        <strain evidence="8">B3-2255</strain>
    </source>
</reference>
<evidence type="ECO:0000313" key="8">
    <source>
        <dbReference type="EMBL" id="MBO8481469.1"/>
    </source>
</evidence>
<keyword evidence="4 6" id="KW-0233">DNA recombination</keyword>
<comment type="subunit">
    <text evidence="6">Homotetramer. Forms an RuvA(8)-RuvB(12)-Holliday junction (HJ) complex. HJ DNA is sandwiched between 2 RuvA tetramers; dsDNA enters through RuvA and exits via RuvB. An RuvB hexamer assembles on each DNA strand where it exits the tetramer. Each RuvB hexamer is contacted by two RuvA subunits (via domain III) on 2 adjacent RuvB subunits; this complex drives branch migration. In the full resolvosome a probable DNA-RuvA(4)-RuvB(12)-RuvC(2) complex forms which resolves the HJ.</text>
</comment>
<feature type="domain" description="Helix-hairpin-helix DNA-binding motif class 1" evidence="7">
    <location>
        <begin position="108"/>
        <end position="127"/>
    </location>
</feature>
<dbReference type="GO" id="GO:0006310">
    <property type="term" value="P:DNA recombination"/>
    <property type="evidence" value="ECO:0007669"/>
    <property type="project" value="UniProtKB-UniRule"/>
</dbReference>
<evidence type="ECO:0000313" key="9">
    <source>
        <dbReference type="Proteomes" id="UP000823772"/>
    </source>
</evidence>
<dbReference type="InterPro" id="IPR012340">
    <property type="entry name" value="NA-bd_OB-fold"/>
</dbReference>
<evidence type="ECO:0000256" key="5">
    <source>
        <dbReference type="ARBA" id="ARBA00023204"/>
    </source>
</evidence>
<dbReference type="Pfam" id="PF01330">
    <property type="entry name" value="RuvA_N"/>
    <property type="match status" value="1"/>
</dbReference>
<dbReference type="Gene3D" id="1.10.150.20">
    <property type="entry name" value="5' to 3' exonuclease, C-terminal subdomain"/>
    <property type="match status" value="1"/>
</dbReference>
<dbReference type="InterPro" id="IPR036267">
    <property type="entry name" value="RuvA_C_sf"/>
</dbReference>
<dbReference type="InterPro" id="IPR003583">
    <property type="entry name" value="Hlx-hairpin-Hlx_DNA-bd_motif"/>
</dbReference>
<dbReference type="InterPro" id="IPR011114">
    <property type="entry name" value="RuvA_C"/>
</dbReference>
<feature type="region of interest" description="Domain I" evidence="6">
    <location>
        <begin position="1"/>
        <end position="64"/>
    </location>
</feature>
<comment type="caution">
    <text evidence="8">The sequence shown here is derived from an EMBL/GenBank/DDBJ whole genome shotgun (WGS) entry which is preliminary data.</text>
</comment>
<comment type="domain">
    <text evidence="6">Has three domains with a flexible linker between the domains II and III and assumes an 'L' shape. Domain III is highly mobile and contacts RuvB.</text>
</comment>
<dbReference type="SUPFAM" id="SSF47781">
    <property type="entry name" value="RuvA domain 2-like"/>
    <property type="match status" value="1"/>
</dbReference>
<dbReference type="Proteomes" id="UP000823772">
    <property type="component" value="Unassembled WGS sequence"/>
</dbReference>
<dbReference type="GO" id="GO:0009378">
    <property type="term" value="F:four-way junction helicase activity"/>
    <property type="evidence" value="ECO:0007669"/>
    <property type="project" value="InterPro"/>
</dbReference>
<accession>A0A9D9IZ70</accession>
<dbReference type="Gene3D" id="1.10.8.10">
    <property type="entry name" value="DNA helicase RuvA subunit, C-terminal domain"/>
    <property type="match status" value="1"/>
</dbReference>
<gene>
    <name evidence="6 8" type="primary">ruvA</name>
    <name evidence="8" type="ORF">IAC87_02855</name>
</gene>
<dbReference type="InterPro" id="IPR000085">
    <property type="entry name" value="RuvA"/>
</dbReference>
<feature type="domain" description="Helix-hairpin-helix DNA-binding motif class 1" evidence="7">
    <location>
        <begin position="73"/>
        <end position="92"/>
    </location>
</feature>
<feature type="region of interest" description="Domain II" evidence="6">
    <location>
        <begin position="65"/>
        <end position="142"/>
    </location>
</feature>
<keyword evidence="3 6" id="KW-0238">DNA-binding</keyword>
<evidence type="ECO:0000256" key="2">
    <source>
        <dbReference type="ARBA" id="ARBA00022763"/>
    </source>
</evidence>
<keyword evidence="5 6" id="KW-0234">DNA repair</keyword>
<dbReference type="GO" id="GO:0048476">
    <property type="term" value="C:Holliday junction resolvase complex"/>
    <property type="evidence" value="ECO:0007669"/>
    <property type="project" value="UniProtKB-UniRule"/>
</dbReference>
<keyword evidence="1 6" id="KW-0963">Cytoplasm</keyword>
<dbReference type="NCBIfam" id="TIGR00084">
    <property type="entry name" value="ruvA"/>
    <property type="match status" value="1"/>
</dbReference>
<comment type="subcellular location">
    <subcellularLocation>
        <location evidence="6">Cytoplasm</location>
    </subcellularLocation>
</comment>
<evidence type="ECO:0000256" key="6">
    <source>
        <dbReference type="HAMAP-Rule" id="MF_00031"/>
    </source>
</evidence>
<dbReference type="CDD" id="cd14332">
    <property type="entry name" value="UBA_RuvA_C"/>
    <property type="match status" value="1"/>
</dbReference>
<dbReference type="GO" id="GO:0005737">
    <property type="term" value="C:cytoplasm"/>
    <property type="evidence" value="ECO:0007669"/>
    <property type="project" value="UniProtKB-SubCell"/>
</dbReference>
<feature type="region of interest" description="Domain III" evidence="6">
    <location>
        <begin position="147"/>
        <end position="196"/>
    </location>
</feature>
<evidence type="ECO:0000256" key="3">
    <source>
        <dbReference type="ARBA" id="ARBA00023125"/>
    </source>
</evidence>
<dbReference type="SMART" id="SM00278">
    <property type="entry name" value="HhH1"/>
    <property type="match status" value="2"/>
</dbReference>
<dbReference type="Pfam" id="PF14520">
    <property type="entry name" value="HHH_5"/>
    <property type="match status" value="1"/>
</dbReference>
<comment type="similarity">
    <text evidence="6">Belongs to the RuvA family.</text>
</comment>
<dbReference type="GO" id="GO:0006281">
    <property type="term" value="P:DNA repair"/>
    <property type="evidence" value="ECO:0007669"/>
    <property type="project" value="UniProtKB-UniRule"/>
</dbReference>
<dbReference type="SUPFAM" id="SSF50249">
    <property type="entry name" value="Nucleic acid-binding proteins"/>
    <property type="match status" value="1"/>
</dbReference>
<dbReference type="Gene3D" id="2.40.50.140">
    <property type="entry name" value="Nucleic acid-binding proteins"/>
    <property type="match status" value="1"/>
</dbReference>
<dbReference type="AlphaFoldDB" id="A0A9D9IZ70"/>
<dbReference type="InterPro" id="IPR010994">
    <property type="entry name" value="RuvA_2-like"/>
</dbReference>
<keyword evidence="2 6" id="KW-0227">DNA damage</keyword>